<accession>T1A953</accession>
<name>T1A953_9ZZZZ</name>
<organism evidence="1">
    <name type="scientific">mine drainage metagenome</name>
    <dbReference type="NCBI Taxonomy" id="410659"/>
    <lineage>
        <taxon>unclassified sequences</taxon>
        <taxon>metagenomes</taxon>
        <taxon>ecological metagenomes</taxon>
    </lineage>
</organism>
<dbReference type="EMBL" id="AUZX01007999">
    <property type="protein sequence ID" value="EQD57176.1"/>
    <property type="molecule type" value="Genomic_DNA"/>
</dbReference>
<proteinExistence type="predicted"/>
<reference evidence="1" key="2">
    <citation type="journal article" date="2014" name="ISME J.">
        <title>Microbial stratification in low pH oxic and suboxic macroscopic growths along an acid mine drainage.</title>
        <authorList>
            <person name="Mendez-Garcia C."/>
            <person name="Mesa V."/>
            <person name="Sprenger R.R."/>
            <person name="Richter M."/>
            <person name="Diez M.S."/>
            <person name="Solano J."/>
            <person name="Bargiela R."/>
            <person name="Golyshina O.V."/>
            <person name="Manteca A."/>
            <person name="Ramos J.L."/>
            <person name="Gallego J.R."/>
            <person name="Llorente I."/>
            <person name="Martins Dos Santos V.A."/>
            <person name="Jensen O.N."/>
            <person name="Pelaez A.I."/>
            <person name="Sanchez J."/>
            <person name="Ferrer M."/>
        </authorList>
    </citation>
    <scope>NUCLEOTIDE SEQUENCE</scope>
</reference>
<feature type="non-terminal residue" evidence="1">
    <location>
        <position position="135"/>
    </location>
</feature>
<sequence>MKRSTRLVLLALVLIVFFGGQWLWQHARTPTVAAAAPAHYRLGQLDFKPCTLHQPQSGLATAAWCAPFSVPENWARPDGRKLALRLALIRSHAAQPAPDPVLYLAGGPGQSAIDTWPEIAPALDDVLAHRNVILL</sequence>
<protein>
    <submittedName>
        <fullName evidence="1">Cysteine proteinase</fullName>
    </submittedName>
</protein>
<comment type="caution">
    <text evidence="1">The sequence shown here is derived from an EMBL/GenBank/DDBJ whole genome shotgun (WGS) entry which is preliminary data.</text>
</comment>
<reference evidence="1" key="1">
    <citation type="submission" date="2013-08" db="EMBL/GenBank/DDBJ databases">
        <authorList>
            <person name="Mendez C."/>
            <person name="Richter M."/>
            <person name="Ferrer M."/>
            <person name="Sanchez J."/>
        </authorList>
    </citation>
    <scope>NUCLEOTIDE SEQUENCE</scope>
</reference>
<evidence type="ECO:0000313" key="1">
    <source>
        <dbReference type="EMBL" id="EQD57176.1"/>
    </source>
</evidence>
<dbReference type="AlphaFoldDB" id="T1A953"/>
<gene>
    <name evidence="1" type="ORF">B1A_11203</name>
</gene>